<evidence type="ECO:0000313" key="2">
    <source>
        <dbReference type="Proteomes" id="UP001066276"/>
    </source>
</evidence>
<keyword evidence="2" id="KW-1185">Reference proteome</keyword>
<reference evidence="1" key="1">
    <citation type="journal article" date="2022" name="bioRxiv">
        <title>Sequencing and chromosome-scale assembly of the giantPleurodeles waltlgenome.</title>
        <authorList>
            <person name="Brown T."/>
            <person name="Elewa A."/>
            <person name="Iarovenko S."/>
            <person name="Subramanian E."/>
            <person name="Araus A.J."/>
            <person name="Petzold A."/>
            <person name="Susuki M."/>
            <person name="Suzuki K.-i.T."/>
            <person name="Hayashi T."/>
            <person name="Toyoda A."/>
            <person name="Oliveira C."/>
            <person name="Osipova E."/>
            <person name="Leigh N.D."/>
            <person name="Simon A."/>
            <person name="Yun M.H."/>
        </authorList>
    </citation>
    <scope>NUCLEOTIDE SEQUENCE</scope>
    <source>
        <strain evidence="1">20211129_DDA</strain>
        <tissue evidence="1">Liver</tissue>
    </source>
</reference>
<dbReference type="EMBL" id="JANPWB010000016">
    <property type="protein sequence ID" value="KAJ1084812.1"/>
    <property type="molecule type" value="Genomic_DNA"/>
</dbReference>
<comment type="caution">
    <text evidence="1">The sequence shown here is derived from an EMBL/GenBank/DDBJ whole genome shotgun (WGS) entry which is preliminary data.</text>
</comment>
<feature type="non-terminal residue" evidence="1">
    <location>
        <position position="1"/>
    </location>
</feature>
<sequence>GHCLRQKVGIRRELEAGILRIETALRRLKLELGTNPEAPRQLLETRKAHNDALERLRCHDYKA</sequence>
<protein>
    <submittedName>
        <fullName evidence="1">Uncharacterized protein</fullName>
    </submittedName>
</protein>
<dbReference type="AlphaFoldDB" id="A0AAV7L2X9"/>
<gene>
    <name evidence="1" type="ORF">NDU88_004958</name>
</gene>
<proteinExistence type="predicted"/>
<evidence type="ECO:0000313" key="1">
    <source>
        <dbReference type="EMBL" id="KAJ1084812.1"/>
    </source>
</evidence>
<accession>A0AAV7L2X9</accession>
<organism evidence="1 2">
    <name type="scientific">Pleurodeles waltl</name>
    <name type="common">Iberian ribbed newt</name>
    <dbReference type="NCBI Taxonomy" id="8319"/>
    <lineage>
        <taxon>Eukaryota</taxon>
        <taxon>Metazoa</taxon>
        <taxon>Chordata</taxon>
        <taxon>Craniata</taxon>
        <taxon>Vertebrata</taxon>
        <taxon>Euteleostomi</taxon>
        <taxon>Amphibia</taxon>
        <taxon>Batrachia</taxon>
        <taxon>Caudata</taxon>
        <taxon>Salamandroidea</taxon>
        <taxon>Salamandridae</taxon>
        <taxon>Pleurodelinae</taxon>
        <taxon>Pleurodeles</taxon>
    </lineage>
</organism>
<dbReference type="Proteomes" id="UP001066276">
    <property type="component" value="Chromosome 12"/>
</dbReference>
<feature type="non-terminal residue" evidence="1">
    <location>
        <position position="63"/>
    </location>
</feature>
<name>A0AAV7L2X9_PLEWA</name>